<dbReference type="Pfam" id="PF04783">
    <property type="entry name" value="DUF630"/>
    <property type="match status" value="1"/>
</dbReference>
<gene>
    <name evidence="4" type="ORF">C4D60_Mb11t20060</name>
</gene>
<feature type="region of interest" description="Disordered" evidence="1">
    <location>
        <begin position="293"/>
        <end position="316"/>
    </location>
</feature>
<dbReference type="STRING" id="52838.A0A4S8J5E8"/>
<dbReference type="Proteomes" id="UP000317650">
    <property type="component" value="Chromosome 11"/>
</dbReference>
<name>A0A4S8J5E8_MUSBA</name>
<accession>A0A4S8J5E8</accession>
<evidence type="ECO:0000313" key="5">
    <source>
        <dbReference type="Proteomes" id="UP000317650"/>
    </source>
</evidence>
<dbReference type="AlphaFoldDB" id="A0A4S8J5E8"/>
<organism evidence="4 5">
    <name type="scientific">Musa balbisiana</name>
    <name type="common">Banana</name>
    <dbReference type="NCBI Taxonomy" id="52838"/>
    <lineage>
        <taxon>Eukaryota</taxon>
        <taxon>Viridiplantae</taxon>
        <taxon>Streptophyta</taxon>
        <taxon>Embryophyta</taxon>
        <taxon>Tracheophyta</taxon>
        <taxon>Spermatophyta</taxon>
        <taxon>Magnoliopsida</taxon>
        <taxon>Liliopsida</taxon>
        <taxon>Zingiberales</taxon>
        <taxon>Musaceae</taxon>
        <taxon>Musa</taxon>
    </lineage>
</organism>
<evidence type="ECO:0000256" key="1">
    <source>
        <dbReference type="SAM" id="MobiDB-lite"/>
    </source>
</evidence>
<dbReference type="PANTHER" id="PTHR21450">
    <property type="entry name" value="PROTEIN ALTERED PHOSPHATE STARVATION RESPONSE 1"/>
    <property type="match status" value="1"/>
</dbReference>
<feature type="region of interest" description="Disordered" evidence="1">
    <location>
        <begin position="63"/>
        <end position="128"/>
    </location>
</feature>
<dbReference type="Pfam" id="PF04782">
    <property type="entry name" value="DUF632"/>
    <property type="match status" value="1"/>
</dbReference>
<feature type="region of interest" description="Disordered" evidence="1">
    <location>
        <begin position="199"/>
        <end position="238"/>
    </location>
</feature>
<dbReference type="EMBL" id="PYDT01000007">
    <property type="protein sequence ID" value="THU56708.1"/>
    <property type="molecule type" value="Genomic_DNA"/>
</dbReference>
<reference evidence="4 5" key="1">
    <citation type="journal article" date="2019" name="Nat. Plants">
        <title>Genome sequencing of Musa balbisiana reveals subgenome evolution and function divergence in polyploid bananas.</title>
        <authorList>
            <person name="Yao X."/>
        </authorList>
    </citation>
    <scope>NUCLEOTIDE SEQUENCE [LARGE SCALE GENOMIC DNA]</scope>
    <source>
        <strain evidence="5">cv. DH-PKW</strain>
        <tissue evidence="4">Leaves</tissue>
    </source>
</reference>
<evidence type="ECO:0000259" key="2">
    <source>
        <dbReference type="Pfam" id="PF04782"/>
    </source>
</evidence>
<evidence type="ECO:0000259" key="3">
    <source>
        <dbReference type="Pfam" id="PF04783"/>
    </source>
</evidence>
<evidence type="ECO:0000313" key="4">
    <source>
        <dbReference type="EMBL" id="THU56708.1"/>
    </source>
</evidence>
<dbReference type="InterPro" id="IPR006867">
    <property type="entry name" value="DUF632"/>
</dbReference>
<evidence type="ECO:0008006" key="6">
    <source>
        <dbReference type="Google" id="ProtNLM"/>
    </source>
</evidence>
<protein>
    <recommendedName>
        <fullName evidence="6">DUF632 domain-containing protein</fullName>
    </recommendedName>
</protein>
<proteinExistence type="predicted"/>
<comment type="caution">
    <text evidence="4">The sequence shown here is derived from an EMBL/GenBank/DDBJ whole genome shotgun (WGS) entry which is preliminary data.</text>
</comment>
<dbReference type="InterPro" id="IPR006868">
    <property type="entry name" value="DUF630"/>
</dbReference>
<sequence>MGCSSSKVEQQKAVALCRGRVDLLAAAIRHRYALAAAHAAYSDSLLSVSVALHRVLLLQPSTSSSPVLPLPTHRKSEPSPPPQLVASARHSSAGSHIHFLPSDSDDDDDDSPFHTGDSSPIHHLDHYGTVPRGPGFGNIYYARSQPPPPSVALGQPPQSYETVQVGYFEPYAASTSHGYPYSYFPGNYGSMGGFFGPSSPPQAMQPPTWTTASTLRGSSSSRPPPPPPPPPSTSTWDFLNPFETYENYHHRYTPSWSSREVREEEGIPDLEEEDHDIAKVSYGHQKFASFSSAAAGEHSSSMGASTRRTDGTSSVRGSYFYQSRSAAAGRNSSYEPEVVDKNAVSHGVKRSQVQQQNVVDPKKILDASDFADEIKTQFERASQCTRELSELLEVGKRHHQPKQSLFEVSARMITVMTPPSSSVSLGFEGDKVMSSKSLASTLQKMYAWERKLYHEVRVVHSISKKINRLRDEELWPRMTELVLGLVRMWNTMLECHQMQHRALSEVKKLNLVISVGKINSSHADEIMQLELEMLKWTSNFAAWINAQRNYVKALNGWLVLCLRYEPQETADRVPPYSPRRIGAPPVFIICNCWSQAMDMTSERNVLESMQAFATAVRRLWEQQNIDHHERMIAIRDMDRWLKTLEKNTKAIHKEVDSLNKKLALVPGQSGLRIYQPVFEGHTAEITSTQLGLEKIFEAMQDFTASSVKAYDKLLEHCEEQRMSG</sequence>
<feature type="compositionally biased region" description="Polar residues" evidence="1">
    <location>
        <begin position="205"/>
        <end position="217"/>
    </location>
</feature>
<feature type="domain" description="DUF632" evidence="2">
    <location>
        <begin position="457"/>
        <end position="617"/>
    </location>
</feature>
<dbReference type="PANTHER" id="PTHR21450:SF41">
    <property type="entry name" value="RNA POLYMERASE SUBUNIT BETA, PUTATIVE (DUF630 AND DUF632)-RELATED"/>
    <property type="match status" value="1"/>
</dbReference>
<keyword evidence="5" id="KW-1185">Reference proteome</keyword>
<feature type="compositionally biased region" description="Pro residues" evidence="1">
    <location>
        <begin position="222"/>
        <end position="232"/>
    </location>
</feature>
<feature type="domain" description="DUF630" evidence="3">
    <location>
        <begin position="1"/>
        <end position="54"/>
    </location>
</feature>